<gene>
    <name evidence="2" type="ORF">B7O98_07610</name>
</gene>
<proteinExistence type="predicted"/>
<comment type="caution">
    <text evidence="2">The sequence shown here is derived from an EMBL/GenBank/DDBJ whole genome shotgun (WGS) entry which is preliminary data.</text>
</comment>
<keyword evidence="1" id="KW-0812">Transmembrane</keyword>
<name>A0A2R7Y551_9CREN</name>
<organism evidence="2 3">
    <name type="scientific">Zestosphaera tikiterensis</name>
    <dbReference type="NCBI Taxonomy" id="1973259"/>
    <lineage>
        <taxon>Archaea</taxon>
        <taxon>Thermoproteota</taxon>
        <taxon>Thermoprotei</taxon>
        <taxon>Desulfurococcales</taxon>
        <taxon>Desulfurococcaceae</taxon>
        <taxon>Zestosphaera</taxon>
    </lineage>
</organism>
<dbReference type="Proteomes" id="UP000244093">
    <property type="component" value="Unassembled WGS sequence"/>
</dbReference>
<sequence length="541" mass="60838">MTLTTLLIIAVLIASTTPVALASNVETRHSLELVKKALIIETSAKILKEWLESVGYYNLSLTIDEALKNEDLNTLNTIAKHILKLYVSNNSGVLPLFIGGKHLISAKVLSGLNTSTVRFSDYLILVNVLANNLNLSGNQAFAKLLLNILDLSGDLSSDVLIQFILLISDDRLTRSVSQDLRKSLRQDILNFLDLVDMKHGEKALKLSMDVSYNKSLIIGSLMFIIAGNVKPLYNYLWQTPQQQPQASKKDVEKLLKDLNLTGLSEEVLEILSRLPPEVVEELLKNPNMLEILMNEDLLLNELHDYLSEDLLSRRYLNVSTQRNESRPYTTVLINSGVLYNENLEDLTLSDEFGYAILQKIAPLLENINKLGPTIKTFENYSSKPYVEVGIIGGKPSITTAFEGLTPVILLIAPAIASIALIFRYLTSNLNLKGFKGGISSRNRFVVMENLSEVIKTFWEVVDSLAHKLGIVVEDHETHREIKNRIVDKLKVKGFRHSDLIADIDRITLYYELIRFARREENGEVIETVKRIGEKLKKLSIN</sequence>
<keyword evidence="1" id="KW-1133">Transmembrane helix</keyword>
<dbReference type="EMBL" id="NBVN01000004">
    <property type="protein sequence ID" value="PUA32509.1"/>
    <property type="molecule type" value="Genomic_DNA"/>
</dbReference>
<evidence type="ECO:0000313" key="2">
    <source>
        <dbReference type="EMBL" id="PUA32509.1"/>
    </source>
</evidence>
<protein>
    <recommendedName>
        <fullName evidence="4">DUF4129 domain-containing protein</fullName>
    </recommendedName>
</protein>
<evidence type="ECO:0000256" key="1">
    <source>
        <dbReference type="SAM" id="Phobius"/>
    </source>
</evidence>
<reference evidence="2 3" key="1">
    <citation type="journal article" date="2018" name="Syst. Appl. Microbiol.">
        <title>A new symbiotic nanoarchaeote (Candidatus Nanoclepta minutus) and its host (Zestosphaera tikiterensis gen. nov., sp. nov.) from a New Zealand hot spring.</title>
        <authorList>
            <person name="St John E."/>
            <person name="Liu Y."/>
            <person name="Podar M."/>
            <person name="Stott M.B."/>
            <person name="Meneghin J."/>
            <person name="Chen Z."/>
            <person name="Lagutin K."/>
            <person name="Mitchell K."/>
            <person name="Reysenbach A.L."/>
        </authorList>
    </citation>
    <scope>NUCLEOTIDE SEQUENCE [LARGE SCALE GENOMIC DNA]</scope>
    <source>
        <strain evidence="2">NZ3</strain>
    </source>
</reference>
<keyword evidence="1" id="KW-0472">Membrane</keyword>
<feature type="transmembrane region" description="Helical" evidence="1">
    <location>
        <begin position="404"/>
        <end position="425"/>
    </location>
</feature>
<evidence type="ECO:0000313" key="3">
    <source>
        <dbReference type="Proteomes" id="UP000244093"/>
    </source>
</evidence>
<dbReference type="AlphaFoldDB" id="A0A2R7Y551"/>
<evidence type="ECO:0008006" key="4">
    <source>
        <dbReference type="Google" id="ProtNLM"/>
    </source>
</evidence>
<accession>A0A2R7Y551</accession>